<dbReference type="OrthoDB" id="6436901at2759"/>
<comment type="caution">
    <text evidence="1">The sequence shown here is derived from an EMBL/GenBank/DDBJ whole genome shotgun (WGS) entry which is preliminary data.</text>
</comment>
<name>A0A8J2PEM8_9HEXA</name>
<proteinExistence type="predicted"/>
<dbReference type="Proteomes" id="UP000708208">
    <property type="component" value="Unassembled WGS sequence"/>
</dbReference>
<sequence length="157" mass="18424">MSLFKLIQTETYCAKPQILKQLNVQLFDDGLYRVVTKLLRRRDKKNFRLSVLLPGDHPAVVMLVKKVHEELSHAGVQMVMCNLRERFWIPQARRNIRFVLLLRSKLPGSTWPARSTCNRFEAKRFRGSMKSGDIVLLEQDNKKRINWPLARVIELLP</sequence>
<evidence type="ECO:0000313" key="1">
    <source>
        <dbReference type="EMBL" id="CAG7818863.1"/>
    </source>
</evidence>
<evidence type="ECO:0008006" key="3">
    <source>
        <dbReference type="Google" id="ProtNLM"/>
    </source>
</evidence>
<accession>A0A8J2PEM8</accession>
<dbReference type="EMBL" id="CAJVCH010432649">
    <property type="protein sequence ID" value="CAG7818863.1"/>
    <property type="molecule type" value="Genomic_DNA"/>
</dbReference>
<feature type="non-terminal residue" evidence="1">
    <location>
        <position position="1"/>
    </location>
</feature>
<dbReference type="AlphaFoldDB" id="A0A8J2PEM8"/>
<keyword evidence="2" id="KW-1185">Reference proteome</keyword>
<gene>
    <name evidence="1" type="ORF">AFUS01_LOCUS29341</name>
</gene>
<protein>
    <recommendedName>
        <fullName evidence="3">DUF5641 domain-containing protein</fullName>
    </recommendedName>
</protein>
<evidence type="ECO:0000313" key="2">
    <source>
        <dbReference type="Proteomes" id="UP000708208"/>
    </source>
</evidence>
<dbReference type="PANTHER" id="PTHR47331">
    <property type="entry name" value="PHD-TYPE DOMAIN-CONTAINING PROTEIN"/>
    <property type="match status" value="1"/>
</dbReference>
<organism evidence="1 2">
    <name type="scientific">Allacma fusca</name>
    <dbReference type="NCBI Taxonomy" id="39272"/>
    <lineage>
        <taxon>Eukaryota</taxon>
        <taxon>Metazoa</taxon>
        <taxon>Ecdysozoa</taxon>
        <taxon>Arthropoda</taxon>
        <taxon>Hexapoda</taxon>
        <taxon>Collembola</taxon>
        <taxon>Symphypleona</taxon>
        <taxon>Sminthuridae</taxon>
        <taxon>Allacma</taxon>
    </lineage>
</organism>
<reference evidence="1" key="1">
    <citation type="submission" date="2021-06" db="EMBL/GenBank/DDBJ databases">
        <authorList>
            <person name="Hodson N. C."/>
            <person name="Mongue J. A."/>
            <person name="Jaron S. K."/>
        </authorList>
    </citation>
    <scope>NUCLEOTIDE SEQUENCE</scope>
</reference>